<keyword evidence="3" id="KW-0597">Phosphoprotein</keyword>
<dbReference type="Gene3D" id="2.10.70.100">
    <property type="match status" value="1"/>
</dbReference>
<organism evidence="8 9">
    <name type="scientific">Flavisolibacter ginsengisoli DSM 18119</name>
    <dbReference type="NCBI Taxonomy" id="1121884"/>
    <lineage>
        <taxon>Bacteria</taxon>
        <taxon>Pseudomonadati</taxon>
        <taxon>Bacteroidota</taxon>
        <taxon>Chitinophagia</taxon>
        <taxon>Chitinophagales</taxon>
        <taxon>Chitinophagaceae</taxon>
        <taxon>Flavisolibacter</taxon>
    </lineage>
</organism>
<evidence type="ECO:0000256" key="5">
    <source>
        <dbReference type="ARBA" id="ARBA00022777"/>
    </source>
</evidence>
<feature type="domain" description="PAS" evidence="6">
    <location>
        <begin position="263"/>
        <end position="333"/>
    </location>
</feature>
<dbReference type="GO" id="GO:0004673">
    <property type="term" value="F:protein histidine kinase activity"/>
    <property type="evidence" value="ECO:0007669"/>
    <property type="project" value="UniProtKB-EC"/>
</dbReference>
<accession>A0A1M4SMI2</accession>
<dbReference type="InterPro" id="IPR013655">
    <property type="entry name" value="PAS_fold_3"/>
</dbReference>
<dbReference type="OrthoDB" id="1489936at2"/>
<dbReference type="PROSITE" id="PS50113">
    <property type="entry name" value="PAC"/>
    <property type="match status" value="1"/>
</dbReference>
<dbReference type="InterPro" id="IPR000700">
    <property type="entry name" value="PAS-assoc_C"/>
</dbReference>
<dbReference type="Pfam" id="PF02518">
    <property type="entry name" value="HATPase_c"/>
    <property type="match status" value="1"/>
</dbReference>
<evidence type="ECO:0000313" key="9">
    <source>
        <dbReference type="Proteomes" id="UP000184048"/>
    </source>
</evidence>
<gene>
    <name evidence="8" type="ORF">SAMN02745131_00170</name>
</gene>
<proteinExistence type="predicted"/>
<dbReference type="CDD" id="cd16917">
    <property type="entry name" value="HATPase_UhpB-NarQ-NarX-like"/>
    <property type="match status" value="1"/>
</dbReference>
<dbReference type="EMBL" id="FQUU01000001">
    <property type="protein sequence ID" value="SHE33474.1"/>
    <property type="molecule type" value="Genomic_DNA"/>
</dbReference>
<comment type="catalytic activity">
    <reaction evidence="1">
        <text>ATP + protein L-histidine = ADP + protein N-phospho-L-histidine.</text>
        <dbReference type="EC" id="2.7.13.3"/>
    </reaction>
</comment>
<dbReference type="SUPFAM" id="SSF55785">
    <property type="entry name" value="PYP-like sensor domain (PAS domain)"/>
    <property type="match status" value="4"/>
</dbReference>
<dbReference type="SUPFAM" id="SSF55874">
    <property type="entry name" value="ATPase domain of HSP90 chaperone/DNA topoisomerase II/histidine kinase"/>
    <property type="match status" value="1"/>
</dbReference>
<dbReference type="SMART" id="SM00387">
    <property type="entry name" value="HATPase_c"/>
    <property type="match status" value="1"/>
</dbReference>
<name>A0A1M4SMI2_9BACT</name>
<protein>
    <recommendedName>
        <fullName evidence="2">histidine kinase</fullName>
        <ecNumber evidence="2">2.7.13.3</ecNumber>
    </recommendedName>
</protein>
<dbReference type="PROSITE" id="PS50112">
    <property type="entry name" value="PAS"/>
    <property type="match status" value="3"/>
</dbReference>
<keyword evidence="5" id="KW-0418">Kinase</keyword>
<evidence type="ECO:0000259" key="6">
    <source>
        <dbReference type="PROSITE" id="PS50112"/>
    </source>
</evidence>
<dbReference type="CDD" id="cd00130">
    <property type="entry name" value="PAS"/>
    <property type="match status" value="4"/>
</dbReference>
<dbReference type="Gene3D" id="3.30.450.20">
    <property type="entry name" value="PAS domain"/>
    <property type="match status" value="4"/>
</dbReference>
<evidence type="ECO:0000256" key="4">
    <source>
        <dbReference type="ARBA" id="ARBA00022679"/>
    </source>
</evidence>
<reference evidence="8 9" key="1">
    <citation type="submission" date="2016-11" db="EMBL/GenBank/DDBJ databases">
        <authorList>
            <person name="Jaros S."/>
            <person name="Januszkiewicz K."/>
            <person name="Wedrychowicz H."/>
        </authorList>
    </citation>
    <scope>NUCLEOTIDE SEQUENCE [LARGE SCALE GENOMIC DNA]</scope>
    <source>
        <strain evidence="8 9">DSM 18119</strain>
    </source>
</reference>
<dbReference type="InterPro" id="IPR035965">
    <property type="entry name" value="PAS-like_dom_sf"/>
</dbReference>
<dbReference type="STRING" id="1121884.SAMN02745131_00170"/>
<dbReference type="EC" id="2.7.13.3" evidence="2"/>
<dbReference type="RefSeq" id="WP_072833339.1">
    <property type="nucleotide sequence ID" value="NZ_FQUU01000001.1"/>
</dbReference>
<dbReference type="Pfam" id="PF08447">
    <property type="entry name" value="PAS_3"/>
    <property type="match status" value="4"/>
</dbReference>
<dbReference type="InterPro" id="IPR001610">
    <property type="entry name" value="PAC"/>
</dbReference>
<dbReference type="PANTHER" id="PTHR43304:SF1">
    <property type="entry name" value="PAC DOMAIN-CONTAINING PROTEIN"/>
    <property type="match status" value="1"/>
</dbReference>
<evidence type="ECO:0000256" key="1">
    <source>
        <dbReference type="ARBA" id="ARBA00000085"/>
    </source>
</evidence>
<feature type="domain" description="PAS" evidence="6">
    <location>
        <begin position="25"/>
        <end position="89"/>
    </location>
</feature>
<dbReference type="InterPro" id="IPR003594">
    <property type="entry name" value="HATPase_dom"/>
</dbReference>
<dbReference type="Gene3D" id="3.30.565.10">
    <property type="entry name" value="Histidine kinase-like ATPase, C-terminal domain"/>
    <property type="match status" value="1"/>
</dbReference>
<dbReference type="SMART" id="SM00086">
    <property type="entry name" value="PAC"/>
    <property type="match status" value="4"/>
</dbReference>
<evidence type="ECO:0000256" key="2">
    <source>
        <dbReference type="ARBA" id="ARBA00012438"/>
    </source>
</evidence>
<dbReference type="SMART" id="SM00091">
    <property type="entry name" value="PAS"/>
    <property type="match status" value="4"/>
</dbReference>
<evidence type="ECO:0000313" key="8">
    <source>
        <dbReference type="EMBL" id="SHE33474.1"/>
    </source>
</evidence>
<evidence type="ECO:0000259" key="7">
    <source>
        <dbReference type="PROSITE" id="PS50113"/>
    </source>
</evidence>
<dbReference type="AlphaFoldDB" id="A0A1M4SMI2"/>
<dbReference type="InterPro" id="IPR052162">
    <property type="entry name" value="Sensor_kinase/Photoreceptor"/>
</dbReference>
<keyword evidence="4" id="KW-0808">Transferase</keyword>
<evidence type="ECO:0000256" key="3">
    <source>
        <dbReference type="ARBA" id="ARBA00022553"/>
    </source>
</evidence>
<feature type="domain" description="PAS" evidence="6">
    <location>
        <begin position="388"/>
        <end position="458"/>
    </location>
</feature>
<dbReference type="Gene3D" id="1.20.5.1930">
    <property type="match status" value="1"/>
</dbReference>
<keyword evidence="9" id="KW-1185">Reference proteome</keyword>
<dbReference type="InterPro" id="IPR036890">
    <property type="entry name" value="HATPase_C_sf"/>
</dbReference>
<dbReference type="NCBIfam" id="TIGR00229">
    <property type="entry name" value="sensory_box"/>
    <property type="match status" value="3"/>
</dbReference>
<dbReference type="Proteomes" id="UP000184048">
    <property type="component" value="Unassembled WGS sequence"/>
</dbReference>
<sequence length="733" mass="83973">MKDQSLAAETVNRKTSTFPQIDPLKLLQSIVDVIFVVDEKGYFQYVSPSCYELLGYEEVEIVGKSFINFIHPDDIENTVKIVKEATHNCRTSNFENRYIHKDGSIIPIIWSGRWDNNERMLYCSARNGSEKYEVEHRLQKAQKMARVANYEFDIINNIYTYTSDTLFEIFGLEKSNYPQFTSEVFWSLVHPEDLPFVRQTILQPDFIINSQHEYRIIRPDGKIAYISRHREIIRDEEGNPIKTIGTLQDITIQKTGELAVQQSEIRFRSLVENGNDLVGIIDLTGKYIFVGMNVKVHLGYDAQEMIGKNAFDYIHPDDLRGIAEVLNQIQYAQSLNVAPFRFINNKGEYRWVETTVSNHLQNPAIGGLVTNSKDITEKKLKEDALRLSEQRFKALVHNGSDLIVIIDDKGSFNYISDNVKSVLGYIPEEMIGKNALEFIHPEDIEKASFEIQTLLHGNRTPKGVQHRFKDKNGKWIWMESKGSNHLNNETLKGILVNSRNIDDRVKLQERLNQELLNKQKEITSAVIKAQEAERSQLGLELHDNVNQILTTVKLYNEMYLTGYLHDKELLVKSTQYTQDCINEIRNISKRLSAPTLGKISIKDSIKELINSINITKRLEIIYLPHGIDNYTASEDLHTSLYRIVQESLNNILKYSGARIASVEIIRQEGSLVLKICDNGKGFDTSTKRGGIGITNMKTRAENLNASFRLTSSPGRGCQIEICFPIYEETDTEN</sequence>
<dbReference type="InterPro" id="IPR000014">
    <property type="entry name" value="PAS"/>
</dbReference>
<feature type="domain" description="PAC" evidence="7">
    <location>
        <begin position="210"/>
        <end position="262"/>
    </location>
</feature>
<dbReference type="PANTHER" id="PTHR43304">
    <property type="entry name" value="PHYTOCHROME-LIKE PROTEIN CPH1"/>
    <property type="match status" value="1"/>
</dbReference>